<keyword evidence="3 5" id="KW-0255">Endonuclease</keyword>
<feature type="domain" description="RNase III" evidence="6">
    <location>
        <begin position="16"/>
        <end position="115"/>
    </location>
</feature>
<evidence type="ECO:0000256" key="1">
    <source>
        <dbReference type="ARBA" id="ARBA00022552"/>
    </source>
</evidence>
<gene>
    <name evidence="5" type="primary">mrnC</name>
    <name evidence="7" type="ORF">GM612_06885</name>
</gene>
<dbReference type="GO" id="GO:0019843">
    <property type="term" value="F:rRNA binding"/>
    <property type="evidence" value="ECO:0007669"/>
    <property type="project" value="UniProtKB-UniRule"/>
</dbReference>
<dbReference type="GO" id="GO:0004525">
    <property type="term" value="F:ribonuclease III activity"/>
    <property type="evidence" value="ECO:0007669"/>
    <property type="project" value="InterPro"/>
</dbReference>
<dbReference type="Proteomes" id="UP000466388">
    <property type="component" value="Unassembled WGS sequence"/>
</dbReference>
<evidence type="ECO:0000313" key="8">
    <source>
        <dbReference type="Proteomes" id="UP000466388"/>
    </source>
</evidence>
<dbReference type="PANTHER" id="PTHR34276">
    <property type="entry name" value="MINI-RIBONUCLEASE 3"/>
    <property type="match status" value="1"/>
</dbReference>
<keyword evidence="5" id="KW-0694">RNA-binding</keyword>
<accession>A0A7X3C2Z8</accession>
<dbReference type="Gene3D" id="1.10.1520.10">
    <property type="entry name" value="Ribonuclease III domain"/>
    <property type="match status" value="1"/>
</dbReference>
<comment type="subcellular location">
    <subcellularLocation>
        <location evidence="5">Cytoplasm</location>
    </subcellularLocation>
</comment>
<dbReference type="GO" id="GO:0005737">
    <property type="term" value="C:cytoplasm"/>
    <property type="evidence" value="ECO:0007669"/>
    <property type="project" value="UniProtKB-SubCell"/>
</dbReference>
<dbReference type="HAMAP" id="MF_01468">
    <property type="entry name" value="RNase_Mini_III"/>
    <property type="match status" value="1"/>
</dbReference>
<evidence type="ECO:0000313" key="7">
    <source>
        <dbReference type="EMBL" id="MTV82377.1"/>
    </source>
</evidence>
<comment type="caution">
    <text evidence="7">The sequence shown here is derived from an EMBL/GenBank/DDBJ whole genome shotgun (WGS) entry which is preliminary data.</text>
</comment>
<keyword evidence="2 5" id="KW-0540">Nuclease</keyword>
<dbReference type="InterPro" id="IPR036389">
    <property type="entry name" value="RNase_III_sf"/>
</dbReference>
<protein>
    <recommendedName>
        <fullName evidence="5">Mini-ribonuclease 3</fullName>
        <shortName evidence="5">Mini-3</shortName>
        <shortName evidence="5">Mini-RNase 3</shortName>
        <ecNumber evidence="5">3.1.26.-</ecNumber>
    </recommendedName>
    <alternativeName>
        <fullName evidence="5">Mini-RNase III</fullName>
        <shortName evidence="5">Mini-III</shortName>
    </alternativeName>
</protein>
<dbReference type="InterPro" id="IPR008226">
    <property type="entry name" value="Mini3_fam"/>
</dbReference>
<keyword evidence="8" id="KW-1185">Reference proteome</keyword>
<organism evidence="7 8">
    <name type="scientific">Secundilactobacillus folii</name>
    <dbReference type="NCBI Taxonomy" id="2678357"/>
    <lineage>
        <taxon>Bacteria</taxon>
        <taxon>Bacillati</taxon>
        <taxon>Bacillota</taxon>
        <taxon>Bacilli</taxon>
        <taxon>Lactobacillales</taxon>
        <taxon>Lactobacillaceae</taxon>
        <taxon>Secundilactobacillus</taxon>
    </lineage>
</organism>
<dbReference type="InterPro" id="IPR000999">
    <property type="entry name" value="RNase_III_dom"/>
</dbReference>
<keyword evidence="5" id="KW-0699">rRNA-binding</keyword>
<evidence type="ECO:0000256" key="3">
    <source>
        <dbReference type="ARBA" id="ARBA00022759"/>
    </source>
</evidence>
<evidence type="ECO:0000256" key="2">
    <source>
        <dbReference type="ARBA" id="ARBA00022722"/>
    </source>
</evidence>
<reference evidence="7 8" key="1">
    <citation type="submission" date="2019-11" db="EMBL/GenBank/DDBJ databases">
        <title>Lactobacillus sp. nov. CRM56-3, isolated from fermented tea leaves.</title>
        <authorList>
            <person name="Phuengjayaem S."/>
            <person name="Tanasupawat S."/>
        </authorList>
    </citation>
    <scope>NUCLEOTIDE SEQUENCE [LARGE SCALE GENOMIC DNA]</scope>
    <source>
        <strain evidence="7 8">CRM56-3</strain>
    </source>
</reference>
<feature type="active site" evidence="5">
    <location>
        <position position="22"/>
    </location>
</feature>
<dbReference type="AlphaFoldDB" id="A0A7X3C2Z8"/>
<dbReference type="EMBL" id="WNJO01000007">
    <property type="protein sequence ID" value="MTV82377.1"/>
    <property type="molecule type" value="Genomic_DNA"/>
</dbReference>
<keyword evidence="4 5" id="KW-0378">Hydrolase</keyword>
<comment type="function">
    <text evidence="5">Involved in correct processing of both the 5' and 3' ends of 23S rRNA precursor. Processes 30S rRNA precursor transcript even in absence of ribonuclease 3 (Rnc); Rnc processes 30S rRNA into smaller rRNA precursors.</text>
</comment>
<comment type="similarity">
    <text evidence="5">Belongs to the MrnC RNase family.</text>
</comment>
<evidence type="ECO:0000256" key="5">
    <source>
        <dbReference type="HAMAP-Rule" id="MF_01468"/>
    </source>
</evidence>
<keyword evidence="5" id="KW-0460">Magnesium</keyword>
<dbReference type="SUPFAM" id="SSF69065">
    <property type="entry name" value="RNase III domain-like"/>
    <property type="match status" value="1"/>
</dbReference>
<sequence length="140" mass="16051">MSELQQQDFRQLNGVALAYMGDAAYEVFIRRHLIEQGYTKPTKLHHQATMYVSAKAQAGLIALMEADDFLTEEETYYFKRGRNAKSYTHAKNTSVMTYRISTGFEAVFGYLTLSDQDDRLAEVAHWCIEQVEAGRLPNEK</sequence>
<keyword evidence="5" id="KW-0690">Ribosome biogenesis</keyword>
<name>A0A7X3C2Z8_9LACO</name>
<dbReference type="GO" id="GO:0006364">
    <property type="term" value="P:rRNA processing"/>
    <property type="evidence" value="ECO:0007669"/>
    <property type="project" value="UniProtKB-UniRule"/>
</dbReference>
<keyword evidence="1 5" id="KW-0698">rRNA processing</keyword>
<dbReference type="EC" id="3.1.26.-" evidence="5"/>
<comment type="subunit">
    <text evidence="5">Homodimer.</text>
</comment>
<evidence type="ECO:0000259" key="6">
    <source>
        <dbReference type="Pfam" id="PF00636"/>
    </source>
</evidence>
<dbReference type="Pfam" id="PF00636">
    <property type="entry name" value="Ribonuclease_3"/>
    <property type="match status" value="1"/>
</dbReference>
<dbReference type="PIRSF" id="PIRSF005520">
    <property type="entry name" value="UCP005520"/>
    <property type="match status" value="1"/>
</dbReference>
<comment type="cofactor">
    <cofactor evidence="5">
        <name>Mg(2+)</name>
        <dbReference type="ChEBI" id="CHEBI:18420"/>
    </cofactor>
</comment>
<evidence type="ECO:0000256" key="4">
    <source>
        <dbReference type="ARBA" id="ARBA00022801"/>
    </source>
</evidence>
<dbReference type="PANTHER" id="PTHR34276:SF1">
    <property type="entry name" value="MINI-RIBONUCLEASE 3"/>
    <property type="match status" value="1"/>
</dbReference>
<keyword evidence="5" id="KW-0963">Cytoplasm</keyword>
<proteinExistence type="inferred from homology"/>
<dbReference type="RefSeq" id="WP_155431653.1">
    <property type="nucleotide sequence ID" value="NZ_WNJO01000007.1"/>
</dbReference>